<dbReference type="Pfam" id="PF03171">
    <property type="entry name" value="2OG-FeII_Oxy"/>
    <property type="match status" value="1"/>
</dbReference>
<feature type="compositionally biased region" description="Basic residues" evidence="1">
    <location>
        <begin position="388"/>
        <end position="398"/>
    </location>
</feature>
<dbReference type="Gene3D" id="2.60.120.330">
    <property type="entry name" value="B-lactam Antibiotic, Isopenicillin N Synthase, Chain"/>
    <property type="match status" value="1"/>
</dbReference>
<gene>
    <name evidence="3" type="ORF">MICPUN_58553</name>
</gene>
<dbReference type="InterPro" id="IPR050231">
    <property type="entry name" value="Iron_ascorbate_oxido_reductase"/>
</dbReference>
<dbReference type="InterPro" id="IPR011042">
    <property type="entry name" value="6-blade_b-propeller_TolB-like"/>
</dbReference>
<name>C1E659_MICCC</name>
<dbReference type="SUPFAM" id="SSF101898">
    <property type="entry name" value="NHL repeat"/>
    <property type="match status" value="1"/>
</dbReference>
<dbReference type="Gene3D" id="2.120.10.30">
    <property type="entry name" value="TolB, C-terminal domain"/>
    <property type="match status" value="1"/>
</dbReference>
<proteinExistence type="predicted"/>
<feature type="domain" description="Isopenicillin N synthase-like Fe(2+) 2OG dioxygenase" evidence="2">
    <location>
        <begin position="211"/>
        <end position="311"/>
    </location>
</feature>
<dbReference type="InterPro" id="IPR044861">
    <property type="entry name" value="IPNS-like_FE2OG_OXY"/>
</dbReference>
<evidence type="ECO:0000313" key="4">
    <source>
        <dbReference type="Proteomes" id="UP000002009"/>
    </source>
</evidence>
<dbReference type="eggNOG" id="ENOG502RVZZ">
    <property type="taxonomic scope" value="Eukaryota"/>
</dbReference>
<dbReference type="OrthoDB" id="496967at2759"/>
<reference evidence="3 4" key="1">
    <citation type="journal article" date="2009" name="Science">
        <title>Green evolution and dynamic adaptations revealed by genomes of the marine picoeukaryotes Micromonas.</title>
        <authorList>
            <person name="Worden A.Z."/>
            <person name="Lee J.H."/>
            <person name="Mock T."/>
            <person name="Rouze P."/>
            <person name="Simmons M.P."/>
            <person name="Aerts A.L."/>
            <person name="Allen A.E."/>
            <person name="Cuvelier M.L."/>
            <person name="Derelle E."/>
            <person name="Everett M.V."/>
            <person name="Foulon E."/>
            <person name="Grimwood J."/>
            <person name="Gundlach H."/>
            <person name="Henrissat B."/>
            <person name="Napoli C."/>
            <person name="McDonald S.M."/>
            <person name="Parker M.S."/>
            <person name="Rombauts S."/>
            <person name="Salamov A."/>
            <person name="Von Dassow P."/>
            <person name="Badger J.H."/>
            <person name="Coutinho P.M."/>
            <person name="Demir E."/>
            <person name="Dubchak I."/>
            <person name="Gentemann C."/>
            <person name="Eikrem W."/>
            <person name="Gready J.E."/>
            <person name="John U."/>
            <person name="Lanier W."/>
            <person name="Lindquist E.A."/>
            <person name="Lucas S."/>
            <person name="Mayer K.F."/>
            <person name="Moreau H."/>
            <person name="Not F."/>
            <person name="Otillar R."/>
            <person name="Panaud O."/>
            <person name="Pangilinan J."/>
            <person name="Paulsen I."/>
            <person name="Piegu B."/>
            <person name="Poliakov A."/>
            <person name="Robbens S."/>
            <person name="Schmutz J."/>
            <person name="Toulza E."/>
            <person name="Wyss T."/>
            <person name="Zelensky A."/>
            <person name="Zhou K."/>
            <person name="Armbrust E.V."/>
            <person name="Bhattacharya D."/>
            <person name="Goodenough U.W."/>
            <person name="Van de Peer Y."/>
            <person name="Grigoriev I.V."/>
        </authorList>
    </citation>
    <scope>NUCLEOTIDE SEQUENCE [LARGE SCALE GENOMIC DNA]</scope>
    <source>
        <strain evidence="4">RCC299 / NOUM17</strain>
    </source>
</reference>
<dbReference type="GeneID" id="8243400"/>
<evidence type="ECO:0000256" key="1">
    <source>
        <dbReference type="SAM" id="MobiDB-lite"/>
    </source>
</evidence>
<evidence type="ECO:0000259" key="2">
    <source>
        <dbReference type="Pfam" id="PF03171"/>
    </source>
</evidence>
<dbReference type="InParanoid" id="C1E659"/>
<feature type="region of interest" description="Disordered" evidence="1">
    <location>
        <begin position="347"/>
        <end position="406"/>
    </location>
</feature>
<organism evidence="3 4">
    <name type="scientific">Micromonas commoda (strain RCC299 / NOUM17 / CCMP2709)</name>
    <name type="common">Picoplanktonic green alga</name>
    <dbReference type="NCBI Taxonomy" id="296587"/>
    <lineage>
        <taxon>Eukaryota</taxon>
        <taxon>Viridiplantae</taxon>
        <taxon>Chlorophyta</taxon>
        <taxon>Mamiellophyceae</taxon>
        <taxon>Mamiellales</taxon>
        <taxon>Mamiellaceae</taxon>
        <taxon>Micromonas</taxon>
    </lineage>
</organism>
<dbReference type="Proteomes" id="UP000002009">
    <property type="component" value="Chromosome 5"/>
</dbReference>
<sequence length="810" mass="87294">MGNKGGKPRPASEAAEPAAAVRDEDAPPPLFAADAAGLGDAAISLRRCGVACVRVDDAAAALHRACFEVAKDGMDSCEEMVRDGDPLVLADSADSGHATGVHAAGWGSSYNQTREGFVFSDGATFGVPRDDPYAAARFEAHCRAMHDSALALARGVLAALERHLDVPTGWFEETFGPIANNSQWHVKRYRPERADVHARSIAGCTKASKSEQNDKTVLLPVHTDPSLVSIVLHDAPASSDGAAGLEFLSQQGRGVWVEVPKHGHDVATVFVGSVLDRITRGAFPAARHRVAVRDPGSLGLSRVAATFFWRPAPNATLKMPPSRSLPDPGEYKQMLFSTWCKRVAKRYEAHKTPRPKGKKNGESGESGESGPEKKKENVDPKEEETRRKNVRRERRRREMPRISRDPDARDERLALLGGPILGREKYLGGALGSDGKIYAIPGFARRVLRIDPNDGGVEYVGPEYPGEFKWLRSVTCPKSGAIYGLPCHADTVLKIVPGPEPIITEIGAGEIGVGLWKFHGGVLSPHDGCIYCIPQFAERVLKIDPATDSCELIGPAFPGRNKWYGGLMGTDGCIYGVPQNAESVLRIDPKGPNGAECTLHGKYPSGGWKWHGGTVGVDGAIYGIPAHANTILKIIPGNPPRMTEIGENLRTGRHRTDGKYKFLGGVLGKDGCVYFIPSDSDYVLQVDCETDEVREVGESLENERIVQNKWQNGFCGDDGVIWGIPLKGETVLTVRPPAVKGEGRVVVKTVGGPFRGLNKWEGGVMSANGKMYCMPLNHKRVLEIDPFVGGVRAITASMEGMAATAGMNHD</sequence>
<feature type="compositionally biased region" description="Low complexity" evidence="1">
    <location>
        <begin position="8"/>
        <end position="20"/>
    </location>
</feature>
<dbReference type="STRING" id="296587.C1E659"/>
<dbReference type="EMBL" id="CP001326">
    <property type="protein sequence ID" value="ACO63753.1"/>
    <property type="molecule type" value="Genomic_DNA"/>
</dbReference>
<dbReference type="KEGG" id="mis:MICPUN_58553"/>
<accession>C1E659</accession>
<feature type="region of interest" description="Disordered" evidence="1">
    <location>
        <begin position="1"/>
        <end position="26"/>
    </location>
</feature>
<dbReference type="SUPFAM" id="SSF51197">
    <property type="entry name" value="Clavaminate synthase-like"/>
    <property type="match status" value="1"/>
</dbReference>
<keyword evidence="4" id="KW-1185">Reference proteome</keyword>
<feature type="compositionally biased region" description="Basic and acidic residues" evidence="1">
    <location>
        <begin position="370"/>
        <end position="387"/>
    </location>
</feature>
<dbReference type="AlphaFoldDB" id="C1E659"/>
<evidence type="ECO:0000313" key="3">
    <source>
        <dbReference type="EMBL" id="ACO63753.1"/>
    </source>
</evidence>
<dbReference type="RefSeq" id="XP_002502495.1">
    <property type="nucleotide sequence ID" value="XM_002502449.1"/>
</dbReference>
<dbReference type="OMA" id="RIVQNKW"/>
<dbReference type="PANTHER" id="PTHR47990">
    <property type="entry name" value="2-OXOGLUTARATE (2OG) AND FE(II)-DEPENDENT OXYGENASE SUPERFAMILY PROTEIN-RELATED"/>
    <property type="match status" value="1"/>
</dbReference>
<protein>
    <recommendedName>
        <fullName evidence="2">Isopenicillin N synthase-like Fe(2+) 2OG dioxygenase domain-containing protein</fullName>
    </recommendedName>
</protein>
<dbReference type="InterPro" id="IPR027443">
    <property type="entry name" value="IPNS-like_sf"/>
</dbReference>